<name>A0AAV3YYT4_9GAST</name>
<evidence type="ECO:0000313" key="1">
    <source>
        <dbReference type="EMBL" id="GFN87537.1"/>
    </source>
</evidence>
<dbReference type="Proteomes" id="UP000735302">
    <property type="component" value="Unassembled WGS sequence"/>
</dbReference>
<dbReference type="EMBL" id="BLXT01001714">
    <property type="protein sequence ID" value="GFN87537.1"/>
    <property type="molecule type" value="Genomic_DNA"/>
</dbReference>
<organism evidence="1 2">
    <name type="scientific">Plakobranchus ocellatus</name>
    <dbReference type="NCBI Taxonomy" id="259542"/>
    <lineage>
        <taxon>Eukaryota</taxon>
        <taxon>Metazoa</taxon>
        <taxon>Spiralia</taxon>
        <taxon>Lophotrochozoa</taxon>
        <taxon>Mollusca</taxon>
        <taxon>Gastropoda</taxon>
        <taxon>Heterobranchia</taxon>
        <taxon>Euthyneura</taxon>
        <taxon>Panpulmonata</taxon>
        <taxon>Sacoglossa</taxon>
        <taxon>Placobranchoidea</taxon>
        <taxon>Plakobranchidae</taxon>
        <taxon>Plakobranchus</taxon>
    </lineage>
</organism>
<gene>
    <name evidence="1" type="ORF">PoB_001404300</name>
</gene>
<accession>A0AAV3YYT4</accession>
<evidence type="ECO:0008006" key="3">
    <source>
        <dbReference type="Google" id="ProtNLM"/>
    </source>
</evidence>
<dbReference type="AlphaFoldDB" id="A0AAV3YYT4"/>
<proteinExistence type="predicted"/>
<protein>
    <recommendedName>
        <fullName evidence="3">Homeobox domain-containing protein</fullName>
    </recommendedName>
</protein>
<reference evidence="1 2" key="1">
    <citation type="journal article" date="2021" name="Elife">
        <title>Chloroplast acquisition without the gene transfer in kleptoplastic sea slugs, Plakobranchus ocellatus.</title>
        <authorList>
            <person name="Maeda T."/>
            <person name="Takahashi S."/>
            <person name="Yoshida T."/>
            <person name="Shimamura S."/>
            <person name="Takaki Y."/>
            <person name="Nagai Y."/>
            <person name="Toyoda A."/>
            <person name="Suzuki Y."/>
            <person name="Arimoto A."/>
            <person name="Ishii H."/>
            <person name="Satoh N."/>
            <person name="Nishiyama T."/>
            <person name="Hasebe M."/>
            <person name="Maruyama T."/>
            <person name="Minagawa J."/>
            <person name="Obokata J."/>
            <person name="Shigenobu S."/>
        </authorList>
    </citation>
    <scope>NUCLEOTIDE SEQUENCE [LARGE SCALE GENOMIC DNA]</scope>
</reference>
<comment type="caution">
    <text evidence="1">The sequence shown here is derived from an EMBL/GenBank/DDBJ whole genome shotgun (WGS) entry which is preliminary data.</text>
</comment>
<sequence>METETLIQAAEKRKCLYGKADENYSNRNFTSAERKKVANEVGCTRIRVVSINISKWVYSRSRNYPRYYNPGEVICYKSQKCKQTPQKVISPAAGIAECL</sequence>
<evidence type="ECO:0000313" key="2">
    <source>
        <dbReference type="Proteomes" id="UP000735302"/>
    </source>
</evidence>
<keyword evidence="2" id="KW-1185">Reference proteome</keyword>